<dbReference type="AlphaFoldDB" id="A0A1C4G8B0"/>
<accession>A0A1C4G8B0</accession>
<evidence type="ECO:0000313" key="2">
    <source>
        <dbReference type="Proteomes" id="UP000242818"/>
    </source>
</evidence>
<dbReference type="Pfam" id="PF01527">
    <property type="entry name" value="HTH_Tnp_1"/>
    <property type="match status" value="1"/>
</dbReference>
<dbReference type="Proteomes" id="UP000242818">
    <property type="component" value="Unassembled WGS sequence"/>
</dbReference>
<evidence type="ECO:0000313" key="1">
    <source>
        <dbReference type="EMBL" id="SCC64448.1"/>
    </source>
</evidence>
<dbReference type="GO" id="GO:0004803">
    <property type="term" value="F:transposase activity"/>
    <property type="evidence" value="ECO:0007669"/>
    <property type="project" value="InterPro"/>
</dbReference>
<protein>
    <submittedName>
        <fullName evidence="1">Transposase</fullName>
    </submittedName>
</protein>
<sequence>MTSRKCYNRAFKEEAVRLAEKSGVTQVASDLGIHPNMIYTWKRQLAGIGDKAFPGNGRPLDPELSQLKKENARMKEDVEILKKAASIFLSRSGKDTQ</sequence>
<gene>
    <name evidence="1" type="ORF">GA0116948_1322</name>
</gene>
<keyword evidence="2" id="KW-1185">Reference proteome</keyword>
<dbReference type="InterPro" id="IPR009057">
    <property type="entry name" value="Homeodomain-like_sf"/>
</dbReference>
<reference evidence="1 2" key="1">
    <citation type="submission" date="2016-08" db="EMBL/GenBank/DDBJ databases">
        <authorList>
            <person name="Seilhamer J.J."/>
        </authorList>
    </citation>
    <scope>NUCLEOTIDE SEQUENCE [LARGE SCALE GENOMIC DNA]</scope>
    <source>
        <strain evidence="1 2">A37T2</strain>
    </source>
</reference>
<proteinExistence type="predicted"/>
<dbReference type="Gene3D" id="1.10.10.60">
    <property type="entry name" value="Homeodomain-like"/>
    <property type="match status" value="1"/>
</dbReference>
<dbReference type="GO" id="GO:0003677">
    <property type="term" value="F:DNA binding"/>
    <property type="evidence" value="ECO:0007669"/>
    <property type="project" value="InterPro"/>
</dbReference>
<dbReference type="RefSeq" id="WP_089715751.1">
    <property type="nucleotide sequence ID" value="NZ_FMAR01000032.1"/>
</dbReference>
<dbReference type="EMBL" id="FMAR01000032">
    <property type="protein sequence ID" value="SCC64448.1"/>
    <property type="molecule type" value="Genomic_DNA"/>
</dbReference>
<dbReference type="GO" id="GO:0006313">
    <property type="term" value="P:DNA transposition"/>
    <property type="evidence" value="ECO:0007669"/>
    <property type="project" value="InterPro"/>
</dbReference>
<organism evidence="1 2">
    <name type="scientific">Chitinophaga costaii</name>
    <dbReference type="NCBI Taxonomy" id="1335309"/>
    <lineage>
        <taxon>Bacteria</taxon>
        <taxon>Pseudomonadati</taxon>
        <taxon>Bacteroidota</taxon>
        <taxon>Chitinophagia</taxon>
        <taxon>Chitinophagales</taxon>
        <taxon>Chitinophagaceae</taxon>
        <taxon>Chitinophaga</taxon>
    </lineage>
</organism>
<dbReference type="InterPro" id="IPR002514">
    <property type="entry name" value="Transposase_8"/>
</dbReference>
<dbReference type="SUPFAM" id="SSF46689">
    <property type="entry name" value="Homeodomain-like"/>
    <property type="match status" value="1"/>
</dbReference>
<name>A0A1C4G8B0_9BACT</name>
<dbReference type="STRING" id="1335309.GA0116948_1322"/>
<dbReference type="OrthoDB" id="884299at2"/>